<gene>
    <name evidence="1" type="ORF">GCM10022419_081400</name>
</gene>
<accession>A0ABP6YMS9</accession>
<name>A0ABP6YMS9_9ACTN</name>
<evidence type="ECO:0000313" key="1">
    <source>
        <dbReference type="EMBL" id="GAA3586884.1"/>
    </source>
</evidence>
<evidence type="ECO:0000313" key="2">
    <source>
        <dbReference type="Proteomes" id="UP001500630"/>
    </source>
</evidence>
<keyword evidence="2" id="KW-1185">Reference proteome</keyword>
<organism evidence="1 2">
    <name type="scientific">Nonomuraea rosea</name>
    <dbReference type="NCBI Taxonomy" id="638574"/>
    <lineage>
        <taxon>Bacteria</taxon>
        <taxon>Bacillati</taxon>
        <taxon>Actinomycetota</taxon>
        <taxon>Actinomycetes</taxon>
        <taxon>Streptosporangiales</taxon>
        <taxon>Streptosporangiaceae</taxon>
        <taxon>Nonomuraea</taxon>
    </lineage>
</organism>
<dbReference type="EMBL" id="BAABDQ010000023">
    <property type="protein sequence ID" value="GAA3586884.1"/>
    <property type="molecule type" value="Genomic_DNA"/>
</dbReference>
<dbReference type="Proteomes" id="UP001500630">
    <property type="component" value="Unassembled WGS sequence"/>
</dbReference>
<reference evidence="2" key="1">
    <citation type="journal article" date="2019" name="Int. J. Syst. Evol. Microbiol.">
        <title>The Global Catalogue of Microorganisms (GCM) 10K type strain sequencing project: providing services to taxonomists for standard genome sequencing and annotation.</title>
        <authorList>
            <consortium name="The Broad Institute Genomics Platform"/>
            <consortium name="The Broad Institute Genome Sequencing Center for Infectious Disease"/>
            <person name="Wu L."/>
            <person name="Ma J."/>
        </authorList>
    </citation>
    <scope>NUCLEOTIDE SEQUENCE [LARGE SCALE GENOMIC DNA]</scope>
    <source>
        <strain evidence="2">JCM 17326</strain>
    </source>
</reference>
<proteinExistence type="predicted"/>
<sequence>MENWDQWPLLEVSDGDPVSVTSALRPATQRQTPFAAVVVLTTSGPAPRGQEARARVRMLMQVRPGLRRWCRGLAFVLKGEPPAKSLRSADTLWGCPTYTTRDLAQARDWARHSLAEDAIAAVLVAAFAASTAQTIVIAAGHTAPPGRGMFARAGNPDVYSAASAWSLCSAASRGRTQRPSRVNETEPCWGGRSAWSPPRCCRSASSCLSRRHS</sequence>
<protein>
    <submittedName>
        <fullName evidence="1">Uncharacterized protein</fullName>
    </submittedName>
</protein>
<comment type="caution">
    <text evidence="1">The sequence shown here is derived from an EMBL/GenBank/DDBJ whole genome shotgun (WGS) entry which is preliminary data.</text>
</comment>